<dbReference type="Proteomes" id="UP000001349">
    <property type="component" value="Chromosome"/>
</dbReference>
<sequence length="77" mass="8311">MDSVNLVKLISIWLAPVCAIGGAARATYCLIASNYNEDDSAMLKKRAKNAIKFVIMASLTEAVKQLAEAYFNGGRSI</sequence>
<dbReference type="STRING" id="394503.Ccel_3144"/>
<dbReference type="KEGG" id="cce:Ccel_3144"/>
<keyword evidence="2" id="KW-1185">Reference proteome</keyword>
<evidence type="ECO:0000313" key="2">
    <source>
        <dbReference type="Proteomes" id="UP000001349"/>
    </source>
</evidence>
<dbReference type="AlphaFoldDB" id="B8I0A9"/>
<dbReference type="EMBL" id="CP001348">
    <property type="protein sequence ID" value="ACL77435.1"/>
    <property type="molecule type" value="Genomic_DNA"/>
</dbReference>
<dbReference type="HOGENOM" id="CLU_2632002_0_0_9"/>
<organism evidence="1 2">
    <name type="scientific">Ruminiclostridium cellulolyticum (strain ATCC 35319 / DSM 5812 / JCM 6584 / H10)</name>
    <name type="common">Clostridium cellulolyticum</name>
    <dbReference type="NCBI Taxonomy" id="394503"/>
    <lineage>
        <taxon>Bacteria</taxon>
        <taxon>Bacillati</taxon>
        <taxon>Bacillota</taxon>
        <taxon>Clostridia</taxon>
        <taxon>Eubacteriales</taxon>
        <taxon>Oscillospiraceae</taxon>
        <taxon>Ruminiclostridium</taxon>
    </lineage>
</organism>
<protein>
    <submittedName>
        <fullName evidence="1">Uncharacterized protein</fullName>
    </submittedName>
</protein>
<proteinExistence type="predicted"/>
<evidence type="ECO:0000313" key="1">
    <source>
        <dbReference type="EMBL" id="ACL77435.1"/>
    </source>
</evidence>
<accession>B8I0A9</accession>
<reference evidence="1 2" key="1">
    <citation type="submission" date="2009-01" db="EMBL/GenBank/DDBJ databases">
        <title>Complete sequence of Clostridium cellulolyticum H10.</title>
        <authorList>
            <consortium name="US DOE Joint Genome Institute"/>
            <person name="Lucas S."/>
            <person name="Copeland A."/>
            <person name="Lapidus A."/>
            <person name="Glavina del Rio T."/>
            <person name="Dalin E."/>
            <person name="Tice H."/>
            <person name="Bruce D."/>
            <person name="Goodwin L."/>
            <person name="Pitluck S."/>
            <person name="Chertkov O."/>
            <person name="Saunders E."/>
            <person name="Brettin T."/>
            <person name="Detter J.C."/>
            <person name="Han C."/>
            <person name="Larimer F."/>
            <person name="Land M."/>
            <person name="Hauser L."/>
            <person name="Kyrpides N."/>
            <person name="Ivanova N."/>
            <person name="Zhou J."/>
            <person name="Richardson P."/>
        </authorList>
    </citation>
    <scope>NUCLEOTIDE SEQUENCE [LARGE SCALE GENOMIC DNA]</scope>
    <source>
        <strain evidence="2">ATCC 35319 / DSM 5812 / JCM 6584 / H10</strain>
    </source>
</reference>
<dbReference type="OrthoDB" id="1778725at2"/>
<name>B8I0A9_RUMCH</name>
<dbReference type="eggNOG" id="ENOG50343KI">
    <property type="taxonomic scope" value="Bacteria"/>
</dbReference>
<dbReference type="RefSeq" id="WP_015926493.1">
    <property type="nucleotide sequence ID" value="NC_011898.1"/>
</dbReference>
<gene>
    <name evidence="1" type="ordered locus">Ccel_3144</name>
</gene>